<evidence type="ECO:0000256" key="8">
    <source>
        <dbReference type="SAM" id="MobiDB-lite"/>
    </source>
</evidence>
<dbReference type="PROSITE" id="PS00690">
    <property type="entry name" value="DEAH_ATP_HELICASE"/>
    <property type="match status" value="1"/>
</dbReference>
<evidence type="ECO:0000256" key="5">
    <source>
        <dbReference type="ARBA" id="ARBA00022806"/>
    </source>
</evidence>
<dbReference type="GO" id="GO:0005524">
    <property type="term" value="F:ATP binding"/>
    <property type="evidence" value="ECO:0007669"/>
    <property type="project" value="UniProtKB-KW"/>
</dbReference>
<dbReference type="AlphaFoldDB" id="A0A8H7Q0X0"/>
<dbReference type="SMART" id="SM00490">
    <property type="entry name" value="HELICc"/>
    <property type="match status" value="1"/>
</dbReference>
<evidence type="ECO:0000259" key="10">
    <source>
        <dbReference type="PROSITE" id="PS51194"/>
    </source>
</evidence>
<keyword evidence="6" id="KW-0067">ATP-binding</keyword>
<dbReference type="Pfam" id="PF04408">
    <property type="entry name" value="WHD_HA2"/>
    <property type="match status" value="1"/>
</dbReference>
<name>A0A8H7Q0X0_MORIS</name>
<dbReference type="InterPro" id="IPR011545">
    <property type="entry name" value="DEAD/DEAH_box_helicase_dom"/>
</dbReference>
<comment type="caution">
    <text evidence="11">The sequence shown here is derived from an EMBL/GenBank/DDBJ whole genome shotgun (WGS) entry which is preliminary data.</text>
</comment>
<dbReference type="InterPro" id="IPR027417">
    <property type="entry name" value="P-loop_NTPase"/>
</dbReference>
<dbReference type="GO" id="GO:0016787">
    <property type="term" value="F:hydrolase activity"/>
    <property type="evidence" value="ECO:0007669"/>
    <property type="project" value="UniProtKB-KW"/>
</dbReference>
<evidence type="ECO:0000256" key="4">
    <source>
        <dbReference type="ARBA" id="ARBA00022801"/>
    </source>
</evidence>
<dbReference type="Pfam" id="PF21010">
    <property type="entry name" value="HA2_C"/>
    <property type="match status" value="1"/>
</dbReference>
<sequence length="719" mass="81541">MAFWKPGTVAPGSTVDRETENETSEILTVIADQSYRYLSIQQQRERLPIFKSRTQLLYLIESYQTLVVVGQTGCGKTTQLPQYLEEAGWATESRKIACTQPRRVAATTVAQRVAEEVGGKLGDKVGYTIRFEDVTSENTRIKYMTDGMLFRETLIDPLLMDYSVIMIDEAHERSLYTDILLGVLKKIQKKRPDLRLIISSATLDAEEFYDFFNSNTTKDKTEDTSTIISLEGRMYPVDVLYTTEPVNDYVEKAIQTVFDIHTKEPNGDILIFMTGREEIDRVVSEISDRASTLPQKALGITPLPIYAGLTTEEQAQIFEPTQHGFRKVIVATNIAEASITIDGVVYVIDCGFVKVGIVITYMPQRPFDSYSLFVQLRAYNPKTGMESLTVAPISKASAKQRAGRAGRVKPGKCYRLYTEESFMQLRDSSVPEMQRSNLAPVILQLKALGIDNVLRFHFLTPPPVEMMTRALEATYMQLLYSLKALDNVGRLSIPLGVHLAEIPVDPLLGKVLLSSADFHCSEEILSIAAMLTVQNVYIQPGRVSQDALKDQRRKFWVEEGDHISLLNIYNSFVTRGKLSGKWCHEHYLNFKALSRAVSIRQQLKKYLRRFNIPLESCLERYGKSASGRMEATREIRRCITSGYFSQAAKADVDGSGRFRTIRDNVLLNIHPSSVLFSRNAKYVVFHEVVETNQAYMRDVTVIEPEWLTELAPHFYEYKK</sequence>
<keyword evidence="5" id="KW-0347">Helicase</keyword>
<evidence type="ECO:0000256" key="2">
    <source>
        <dbReference type="ARBA" id="ARBA00012552"/>
    </source>
</evidence>
<gene>
    <name evidence="11" type="ORF">INT43_006348</name>
</gene>
<dbReference type="GO" id="GO:0003724">
    <property type="term" value="F:RNA helicase activity"/>
    <property type="evidence" value="ECO:0007669"/>
    <property type="project" value="UniProtKB-EC"/>
</dbReference>
<evidence type="ECO:0000313" key="11">
    <source>
        <dbReference type="EMBL" id="KAG2183343.1"/>
    </source>
</evidence>
<accession>A0A8H7Q0X0</accession>
<evidence type="ECO:0000259" key="9">
    <source>
        <dbReference type="PROSITE" id="PS51192"/>
    </source>
</evidence>
<evidence type="ECO:0000256" key="1">
    <source>
        <dbReference type="ARBA" id="ARBA00008792"/>
    </source>
</evidence>
<keyword evidence="3" id="KW-0547">Nucleotide-binding</keyword>
<dbReference type="CDD" id="cd18791">
    <property type="entry name" value="SF2_C_RHA"/>
    <property type="match status" value="1"/>
</dbReference>
<feature type="region of interest" description="Disordered" evidence="8">
    <location>
        <begin position="1"/>
        <end position="20"/>
    </location>
</feature>
<dbReference type="OrthoDB" id="10253254at2759"/>
<dbReference type="Pfam" id="PF07717">
    <property type="entry name" value="OB_NTP_bind"/>
    <property type="match status" value="1"/>
</dbReference>
<dbReference type="InterPro" id="IPR002464">
    <property type="entry name" value="DNA/RNA_helicase_DEAH_CS"/>
</dbReference>
<dbReference type="InterPro" id="IPR001650">
    <property type="entry name" value="Helicase_C-like"/>
</dbReference>
<protein>
    <recommendedName>
        <fullName evidence="2">RNA helicase</fullName>
        <ecNumber evidence="2">3.6.4.13</ecNumber>
    </recommendedName>
</protein>
<dbReference type="GO" id="GO:0071013">
    <property type="term" value="C:catalytic step 2 spliceosome"/>
    <property type="evidence" value="ECO:0007669"/>
    <property type="project" value="TreeGrafter"/>
</dbReference>
<dbReference type="InterPro" id="IPR014001">
    <property type="entry name" value="Helicase_ATP-bd"/>
</dbReference>
<dbReference type="InterPro" id="IPR048333">
    <property type="entry name" value="HA2_WH"/>
</dbReference>
<keyword evidence="4" id="KW-0378">Hydrolase</keyword>
<dbReference type="PROSITE" id="PS51192">
    <property type="entry name" value="HELICASE_ATP_BIND_1"/>
    <property type="match status" value="1"/>
</dbReference>
<proteinExistence type="inferred from homology"/>
<dbReference type="GO" id="GO:0003723">
    <property type="term" value="F:RNA binding"/>
    <property type="evidence" value="ECO:0007669"/>
    <property type="project" value="TreeGrafter"/>
</dbReference>
<feature type="domain" description="Helicase C-terminal" evidence="10">
    <location>
        <begin position="253"/>
        <end position="449"/>
    </location>
</feature>
<keyword evidence="12" id="KW-1185">Reference proteome</keyword>
<dbReference type="Gene3D" id="3.40.50.300">
    <property type="entry name" value="P-loop containing nucleotide triphosphate hydrolases"/>
    <property type="match status" value="2"/>
</dbReference>
<dbReference type="SMART" id="SM00847">
    <property type="entry name" value="HA2"/>
    <property type="match status" value="1"/>
</dbReference>
<dbReference type="EMBL" id="JAEPQZ010000003">
    <property type="protein sequence ID" value="KAG2183343.1"/>
    <property type="molecule type" value="Genomic_DNA"/>
</dbReference>
<dbReference type="EC" id="3.6.4.13" evidence="2"/>
<dbReference type="Pfam" id="PF00270">
    <property type="entry name" value="DEAD"/>
    <property type="match status" value="1"/>
</dbReference>
<reference evidence="11" key="1">
    <citation type="submission" date="2020-12" db="EMBL/GenBank/DDBJ databases">
        <title>Metabolic potential, ecology and presence of endohyphal bacteria is reflected in genomic diversity of Mucoromycotina.</title>
        <authorList>
            <person name="Muszewska A."/>
            <person name="Okrasinska A."/>
            <person name="Steczkiewicz K."/>
            <person name="Drgas O."/>
            <person name="Orlowska M."/>
            <person name="Perlinska-Lenart U."/>
            <person name="Aleksandrzak-Piekarczyk T."/>
            <person name="Szatraj K."/>
            <person name="Zielenkiewicz U."/>
            <person name="Pilsyk S."/>
            <person name="Malc E."/>
            <person name="Mieczkowski P."/>
            <person name="Kruszewska J.S."/>
            <person name="Biernat P."/>
            <person name="Pawlowska J."/>
        </authorList>
    </citation>
    <scope>NUCLEOTIDE SEQUENCE</scope>
    <source>
        <strain evidence="11">WA0000067209</strain>
    </source>
</reference>
<dbReference type="InterPro" id="IPR007502">
    <property type="entry name" value="Helicase-assoc_dom"/>
</dbReference>
<organism evidence="11 12">
    <name type="scientific">Mortierella isabellina</name>
    <name type="common">Filamentous fungus</name>
    <name type="synonym">Umbelopsis isabellina</name>
    <dbReference type="NCBI Taxonomy" id="91625"/>
    <lineage>
        <taxon>Eukaryota</taxon>
        <taxon>Fungi</taxon>
        <taxon>Fungi incertae sedis</taxon>
        <taxon>Mucoromycota</taxon>
        <taxon>Mucoromycotina</taxon>
        <taxon>Umbelopsidomycetes</taxon>
        <taxon>Umbelopsidales</taxon>
        <taxon>Umbelopsidaceae</taxon>
        <taxon>Umbelopsis</taxon>
    </lineage>
</organism>
<evidence type="ECO:0000256" key="3">
    <source>
        <dbReference type="ARBA" id="ARBA00022741"/>
    </source>
</evidence>
<dbReference type="InterPro" id="IPR011709">
    <property type="entry name" value="DEAD-box_helicase_OB_fold"/>
</dbReference>
<dbReference type="CDD" id="cd17980">
    <property type="entry name" value="DEXHc_DHX35"/>
    <property type="match status" value="1"/>
</dbReference>
<dbReference type="PANTHER" id="PTHR18934">
    <property type="entry name" value="ATP-DEPENDENT RNA HELICASE"/>
    <property type="match status" value="1"/>
</dbReference>
<dbReference type="FunFam" id="3.40.50.300:FF:000145">
    <property type="entry name" value="probable ATP-dependent RNA helicase DHX40"/>
    <property type="match status" value="1"/>
</dbReference>
<evidence type="ECO:0000256" key="6">
    <source>
        <dbReference type="ARBA" id="ARBA00022840"/>
    </source>
</evidence>
<dbReference type="Proteomes" id="UP000654370">
    <property type="component" value="Unassembled WGS sequence"/>
</dbReference>
<dbReference type="PROSITE" id="PS51194">
    <property type="entry name" value="HELICASE_CTER"/>
    <property type="match status" value="1"/>
</dbReference>
<comment type="similarity">
    <text evidence="1">Belongs to the DEAD box helicase family. DEAH subfamily.</text>
</comment>
<comment type="catalytic activity">
    <reaction evidence="7">
        <text>ATP + H2O = ADP + phosphate + H(+)</text>
        <dbReference type="Rhea" id="RHEA:13065"/>
        <dbReference type="ChEBI" id="CHEBI:15377"/>
        <dbReference type="ChEBI" id="CHEBI:15378"/>
        <dbReference type="ChEBI" id="CHEBI:30616"/>
        <dbReference type="ChEBI" id="CHEBI:43474"/>
        <dbReference type="ChEBI" id="CHEBI:456216"/>
        <dbReference type="EC" id="3.6.4.13"/>
    </reaction>
</comment>
<dbReference type="Gene3D" id="1.20.120.1080">
    <property type="match status" value="1"/>
</dbReference>
<dbReference type="Pfam" id="PF00271">
    <property type="entry name" value="Helicase_C"/>
    <property type="match status" value="1"/>
</dbReference>
<dbReference type="PANTHER" id="PTHR18934:SF136">
    <property type="entry name" value="ATP-DEPENDENT RNA HELICASE DHX35-RELATED"/>
    <property type="match status" value="1"/>
</dbReference>
<dbReference type="SMART" id="SM00487">
    <property type="entry name" value="DEXDc"/>
    <property type="match status" value="1"/>
</dbReference>
<evidence type="ECO:0000313" key="12">
    <source>
        <dbReference type="Proteomes" id="UP000654370"/>
    </source>
</evidence>
<feature type="domain" description="Helicase ATP-binding" evidence="9">
    <location>
        <begin position="57"/>
        <end position="221"/>
    </location>
</feature>
<evidence type="ECO:0000256" key="7">
    <source>
        <dbReference type="ARBA" id="ARBA00047984"/>
    </source>
</evidence>
<dbReference type="FunFam" id="3.40.50.300:FF:000578">
    <property type="entry name" value="probable ATP-dependent RNA helicase DHX35"/>
    <property type="match status" value="1"/>
</dbReference>
<dbReference type="SUPFAM" id="SSF52540">
    <property type="entry name" value="P-loop containing nucleoside triphosphate hydrolases"/>
    <property type="match status" value="1"/>
</dbReference>